<dbReference type="PANTHER" id="PTHR43065">
    <property type="entry name" value="SENSOR HISTIDINE KINASE"/>
    <property type="match status" value="1"/>
</dbReference>
<dbReference type="InterPro" id="IPR003661">
    <property type="entry name" value="HisK_dim/P_dom"/>
</dbReference>
<dbReference type="PRINTS" id="PR00344">
    <property type="entry name" value="BCTRLSENSOR"/>
</dbReference>
<dbReference type="PROSITE" id="PS50113">
    <property type="entry name" value="PAC"/>
    <property type="match status" value="1"/>
</dbReference>
<dbReference type="NCBIfam" id="TIGR00229">
    <property type="entry name" value="sensory_box"/>
    <property type="match status" value="1"/>
</dbReference>
<dbReference type="SMART" id="SM00388">
    <property type="entry name" value="HisKA"/>
    <property type="match status" value="1"/>
</dbReference>
<evidence type="ECO:0000256" key="7">
    <source>
        <dbReference type="ARBA" id="ARBA00022840"/>
    </source>
</evidence>
<evidence type="ECO:0000256" key="6">
    <source>
        <dbReference type="ARBA" id="ARBA00022777"/>
    </source>
</evidence>
<organism evidence="11 12">
    <name type="scientific">Robertmurraya beringensis</name>
    <dbReference type="NCBI Taxonomy" id="641660"/>
    <lineage>
        <taxon>Bacteria</taxon>
        <taxon>Bacillati</taxon>
        <taxon>Bacillota</taxon>
        <taxon>Bacilli</taxon>
        <taxon>Bacillales</taxon>
        <taxon>Bacillaceae</taxon>
        <taxon>Robertmurraya</taxon>
    </lineage>
</organism>
<dbReference type="Pfam" id="PF00512">
    <property type="entry name" value="HisKA"/>
    <property type="match status" value="1"/>
</dbReference>
<evidence type="ECO:0000313" key="12">
    <source>
        <dbReference type="Proteomes" id="UP001589738"/>
    </source>
</evidence>
<keyword evidence="12" id="KW-1185">Reference proteome</keyword>
<sequence length="412" mass="46457">MKNWGQIILVFFTLGITTYHNFSHGESIFTLEILFYGALAWFLGRHYDKAKYYEKIAKINERSYKNLLDSLPSAIIIHKDQQVIYVNDLAVTILRAPNREALIGKPTLDLVTPKYADQLKRRTKDASSGNKPLKSIEYKLKRQDGTTMDFEVSSLKIIFEGVEAVLSIGKDITEKNEQTDQLLQKSEKLALLGQMAAGIAHEIRNPLTSIRGFVQLFKGEEGQNVYYDIVLSELDRINGIVGEFLFLSKPTTTAMQQRDVKKLLNDVVTLIQTQTILSNIQISMEYKSNLPYVYCDENQLKQVFLNILKNATEAMPNGGTIELKVKKDNERGVVIQITDQGVGIPKERIPSLGEPFFTTKEKGTGLGLMTCYKIIENHQGQLQIESEVDKGTTVHIILPSAKVELKETGTSY</sequence>
<gene>
    <name evidence="11" type="ORF">ACFFHF_13845</name>
</gene>
<dbReference type="Pfam" id="PF02518">
    <property type="entry name" value="HATPase_c"/>
    <property type="match status" value="1"/>
</dbReference>
<name>A0ABV6KSK2_9BACI</name>
<dbReference type="Gene3D" id="1.10.287.130">
    <property type="match status" value="1"/>
</dbReference>
<dbReference type="Gene3D" id="3.30.565.10">
    <property type="entry name" value="Histidine kinase-like ATPase, C-terminal domain"/>
    <property type="match status" value="1"/>
</dbReference>
<dbReference type="Proteomes" id="UP001589738">
    <property type="component" value="Unassembled WGS sequence"/>
</dbReference>
<dbReference type="PROSITE" id="PS50109">
    <property type="entry name" value="HIS_KIN"/>
    <property type="match status" value="1"/>
</dbReference>
<dbReference type="InterPro" id="IPR003594">
    <property type="entry name" value="HATPase_dom"/>
</dbReference>
<reference evidence="11 12" key="1">
    <citation type="submission" date="2024-09" db="EMBL/GenBank/DDBJ databases">
        <authorList>
            <person name="Sun Q."/>
            <person name="Mori K."/>
        </authorList>
    </citation>
    <scope>NUCLEOTIDE SEQUENCE [LARGE SCALE GENOMIC DNA]</scope>
    <source>
        <strain evidence="11 12">CGMCC 1.9126</strain>
    </source>
</reference>
<dbReference type="CDD" id="cd00130">
    <property type="entry name" value="PAS"/>
    <property type="match status" value="1"/>
</dbReference>
<dbReference type="Gene3D" id="3.30.450.20">
    <property type="entry name" value="PAS domain"/>
    <property type="match status" value="1"/>
</dbReference>
<dbReference type="GO" id="GO:0005524">
    <property type="term" value="F:ATP binding"/>
    <property type="evidence" value="ECO:0007669"/>
    <property type="project" value="UniProtKB-KW"/>
</dbReference>
<evidence type="ECO:0000256" key="2">
    <source>
        <dbReference type="ARBA" id="ARBA00012438"/>
    </source>
</evidence>
<dbReference type="SMART" id="SM00387">
    <property type="entry name" value="HATPase_c"/>
    <property type="match status" value="1"/>
</dbReference>
<dbReference type="Pfam" id="PF00989">
    <property type="entry name" value="PAS"/>
    <property type="match status" value="1"/>
</dbReference>
<feature type="domain" description="PAC" evidence="10">
    <location>
        <begin position="134"/>
        <end position="184"/>
    </location>
</feature>
<dbReference type="InterPro" id="IPR035965">
    <property type="entry name" value="PAS-like_dom_sf"/>
</dbReference>
<proteinExistence type="predicted"/>
<dbReference type="InterPro" id="IPR004358">
    <property type="entry name" value="Sig_transdc_His_kin-like_C"/>
</dbReference>
<dbReference type="InterPro" id="IPR000700">
    <property type="entry name" value="PAS-assoc_C"/>
</dbReference>
<dbReference type="PANTHER" id="PTHR43065:SF10">
    <property type="entry name" value="PEROXIDE STRESS-ACTIVATED HISTIDINE KINASE MAK3"/>
    <property type="match status" value="1"/>
</dbReference>
<dbReference type="InterPro" id="IPR036097">
    <property type="entry name" value="HisK_dim/P_sf"/>
</dbReference>
<evidence type="ECO:0000259" key="9">
    <source>
        <dbReference type="PROSITE" id="PS50109"/>
    </source>
</evidence>
<dbReference type="InterPro" id="IPR036890">
    <property type="entry name" value="HATPase_C_sf"/>
</dbReference>
<dbReference type="SUPFAM" id="SSF55874">
    <property type="entry name" value="ATPase domain of HSP90 chaperone/DNA topoisomerase II/histidine kinase"/>
    <property type="match status" value="1"/>
</dbReference>
<dbReference type="InterPro" id="IPR005467">
    <property type="entry name" value="His_kinase_dom"/>
</dbReference>
<evidence type="ECO:0000256" key="4">
    <source>
        <dbReference type="ARBA" id="ARBA00022679"/>
    </source>
</evidence>
<dbReference type="EMBL" id="JBHLUU010000099">
    <property type="protein sequence ID" value="MFC0476314.1"/>
    <property type="molecule type" value="Genomic_DNA"/>
</dbReference>
<keyword evidence="4" id="KW-0808">Transferase</keyword>
<keyword evidence="8" id="KW-0902">Two-component regulatory system</keyword>
<comment type="catalytic activity">
    <reaction evidence="1">
        <text>ATP + protein L-histidine = ADP + protein N-phospho-L-histidine.</text>
        <dbReference type="EC" id="2.7.13.3"/>
    </reaction>
</comment>
<feature type="domain" description="Histidine kinase" evidence="9">
    <location>
        <begin position="198"/>
        <end position="402"/>
    </location>
</feature>
<evidence type="ECO:0000256" key="1">
    <source>
        <dbReference type="ARBA" id="ARBA00000085"/>
    </source>
</evidence>
<evidence type="ECO:0000256" key="8">
    <source>
        <dbReference type="ARBA" id="ARBA00023012"/>
    </source>
</evidence>
<protein>
    <recommendedName>
        <fullName evidence="2">histidine kinase</fullName>
        <ecNumber evidence="2">2.7.13.3</ecNumber>
    </recommendedName>
</protein>
<dbReference type="EC" id="2.7.13.3" evidence="2"/>
<keyword evidence="5" id="KW-0547">Nucleotide-binding</keyword>
<evidence type="ECO:0000259" key="10">
    <source>
        <dbReference type="PROSITE" id="PS50113"/>
    </source>
</evidence>
<evidence type="ECO:0000256" key="3">
    <source>
        <dbReference type="ARBA" id="ARBA00022553"/>
    </source>
</evidence>
<dbReference type="InterPro" id="IPR000014">
    <property type="entry name" value="PAS"/>
</dbReference>
<keyword evidence="7 11" id="KW-0067">ATP-binding</keyword>
<dbReference type="SUPFAM" id="SSF55785">
    <property type="entry name" value="PYP-like sensor domain (PAS domain)"/>
    <property type="match status" value="1"/>
</dbReference>
<evidence type="ECO:0000256" key="5">
    <source>
        <dbReference type="ARBA" id="ARBA00022741"/>
    </source>
</evidence>
<dbReference type="InterPro" id="IPR013767">
    <property type="entry name" value="PAS_fold"/>
</dbReference>
<keyword evidence="6" id="KW-0418">Kinase</keyword>
<dbReference type="CDD" id="cd00082">
    <property type="entry name" value="HisKA"/>
    <property type="match status" value="1"/>
</dbReference>
<dbReference type="RefSeq" id="WP_377058422.1">
    <property type="nucleotide sequence ID" value="NZ_JBHLUU010000099.1"/>
</dbReference>
<dbReference type="SUPFAM" id="SSF47384">
    <property type="entry name" value="Homodimeric domain of signal transducing histidine kinase"/>
    <property type="match status" value="1"/>
</dbReference>
<accession>A0ABV6KSK2</accession>
<keyword evidence="3" id="KW-0597">Phosphoprotein</keyword>
<comment type="caution">
    <text evidence="11">The sequence shown here is derived from an EMBL/GenBank/DDBJ whole genome shotgun (WGS) entry which is preliminary data.</text>
</comment>
<evidence type="ECO:0000313" key="11">
    <source>
        <dbReference type="EMBL" id="MFC0476314.1"/>
    </source>
</evidence>